<evidence type="ECO:0000256" key="8">
    <source>
        <dbReference type="RuleBase" id="RU003833"/>
    </source>
</evidence>
<dbReference type="GO" id="GO:0045134">
    <property type="term" value="F:UDP phosphatase activity"/>
    <property type="evidence" value="ECO:0007669"/>
    <property type="project" value="TreeGrafter"/>
</dbReference>
<evidence type="ECO:0000313" key="13">
    <source>
        <dbReference type="RefSeq" id="XP_033536539.1"/>
    </source>
</evidence>
<evidence type="ECO:0000256" key="10">
    <source>
        <dbReference type="SAM" id="Phobius"/>
    </source>
</evidence>
<feature type="compositionally biased region" description="Basic and acidic residues" evidence="9">
    <location>
        <begin position="41"/>
        <end position="60"/>
    </location>
</feature>
<keyword evidence="12" id="KW-1185">Reference proteome</keyword>
<feature type="region of interest" description="Disordered" evidence="9">
    <location>
        <begin position="40"/>
        <end position="60"/>
    </location>
</feature>
<dbReference type="AlphaFoldDB" id="A0A6G1GA07"/>
<feature type="transmembrane region" description="Helical" evidence="10">
    <location>
        <begin position="76"/>
        <end position="94"/>
    </location>
</feature>
<comment type="function">
    <text evidence="4">After transfer of sugars to endogenous macromolecular acceptors, the enzyme converts nucleoside diphosphates to nucleoside monophosphates which in turn exit the Golgi lumen in a coupled antiporter reaction, allowing entry of additional nucleotide sugar from the cytosol.</text>
</comment>
<dbReference type="PROSITE" id="PS01238">
    <property type="entry name" value="GDA1_CD39_NTPASE"/>
    <property type="match status" value="1"/>
</dbReference>
<feature type="active site" description="Proton acceptor" evidence="6">
    <location>
        <position position="272"/>
    </location>
</feature>
<dbReference type="PANTHER" id="PTHR11782">
    <property type="entry name" value="ADENOSINE/GUANOSINE DIPHOSPHATASE"/>
    <property type="match status" value="1"/>
</dbReference>
<evidence type="ECO:0000256" key="4">
    <source>
        <dbReference type="ARBA" id="ARBA00037742"/>
    </source>
</evidence>
<dbReference type="Proteomes" id="UP000504638">
    <property type="component" value="Unplaced"/>
</dbReference>
<evidence type="ECO:0000256" key="9">
    <source>
        <dbReference type="SAM" id="MobiDB-lite"/>
    </source>
</evidence>
<dbReference type="PANTHER" id="PTHR11782:SF83">
    <property type="entry name" value="GUANOSINE-DIPHOSPHATASE"/>
    <property type="match status" value="1"/>
</dbReference>
<dbReference type="GO" id="GO:0000139">
    <property type="term" value="C:Golgi membrane"/>
    <property type="evidence" value="ECO:0007669"/>
    <property type="project" value="UniProtKB-SubCell"/>
</dbReference>
<proteinExistence type="inferred from homology"/>
<reference evidence="13" key="2">
    <citation type="submission" date="2020-04" db="EMBL/GenBank/DDBJ databases">
        <authorList>
            <consortium name="NCBI Genome Project"/>
        </authorList>
    </citation>
    <scope>NUCLEOTIDE SEQUENCE</scope>
    <source>
        <strain evidence="13">CBS 781.70</strain>
    </source>
</reference>
<reference evidence="13" key="3">
    <citation type="submission" date="2025-04" db="UniProtKB">
        <authorList>
            <consortium name="RefSeq"/>
        </authorList>
    </citation>
    <scope>IDENTIFICATION</scope>
    <source>
        <strain evidence="13">CBS 781.70</strain>
    </source>
</reference>
<accession>A0A6G1GA07</accession>
<dbReference type="GO" id="GO:0017111">
    <property type="term" value="F:ribonucleoside triphosphate phosphatase activity"/>
    <property type="evidence" value="ECO:0007669"/>
    <property type="project" value="TreeGrafter"/>
</dbReference>
<evidence type="ECO:0000256" key="6">
    <source>
        <dbReference type="PIRSR" id="PIRSR600407-1"/>
    </source>
</evidence>
<dbReference type="InterPro" id="IPR000407">
    <property type="entry name" value="GDA1_CD39_NTPase"/>
</dbReference>
<dbReference type="Gene3D" id="3.30.420.150">
    <property type="entry name" value="Exopolyphosphatase. Domain 2"/>
    <property type="match status" value="1"/>
</dbReference>
<keyword evidence="10" id="KW-0812">Transmembrane</keyword>
<dbReference type="RefSeq" id="XP_033536539.1">
    <property type="nucleotide sequence ID" value="XM_033674603.1"/>
</dbReference>
<comment type="similarity">
    <text evidence="2 8">Belongs to the GDA1/CD39 NTPase family.</text>
</comment>
<comment type="subcellular location">
    <subcellularLocation>
        <location evidence="1">Golgi apparatus membrane</location>
        <topology evidence="1">Single-pass type II membrane protein</topology>
    </subcellularLocation>
</comment>
<dbReference type="EC" id="3.6.1.42" evidence="5"/>
<keyword evidence="10" id="KW-0472">Membrane</keyword>
<keyword evidence="10" id="KW-1133">Transmembrane helix</keyword>
<dbReference type="GO" id="GO:0006487">
    <property type="term" value="P:protein N-linked glycosylation"/>
    <property type="evidence" value="ECO:0007669"/>
    <property type="project" value="TreeGrafter"/>
</dbReference>
<gene>
    <name evidence="11 13" type="ORF">P152DRAFT_237635</name>
</gene>
<evidence type="ECO:0000256" key="3">
    <source>
        <dbReference type="ARBA" id="ARBA00022801"/>
    </source>
</evidence>
<evidence type="ECO:0000256" key="1">
    <source>
        <dbReference type="ARBA" id="ARBA00004323"/>
    </source>
</evidence>
<sequence>MSSGVDVGKRSGIWSYFGFSSTPRRRVSVSLPTRNTTSHFDLTDPYEKPDRHISGRMHSKDGGRTAWMNAGQRTRLVKALGLVTFIIAIFFFLAPSERHRVGKYVEDHAPFHGQQGDVASDPSVGTSKCTKSSSPQKPIVQYALMIDAGSTGSRIHVYRFNNCNETPELEDEIFEQTEPRKGGSGLSSHAPNADAAAASLDVLMEVAMKNVPDKLKPCTPISVKATAGLRKLGEEMSDQILEEVRTRLESKYPFPVVSKDNGGVEVMPGEDEGVFAWITVNYLLGRIGGPAKHSTAAVFDLGGGSTQIVFEPTFNVSDTLPEGDHKYSLNFGGHEYLLYQHSYLGYGLMAARGNIHQAVISSVHAKNGEDHTWLASPIINPCIAPGMEEIVEVALDFEQPYGEKKNVTMKGPHAGAPAQCRAIAEATLEKEAECKLMPCAFKGVYQPSLEETFATEDIYLFSYFYDRTRVLGMPENFSIRELKEVTERVCHGESEWDVFYAVEDAVKELKKKPEFCLDLNFMVALLHSGYEMPIDREVRIAKKVKGKELGWCLGASLPLLAKESGWQCKVMEIS</sequence>
<dbReference type="GeneID" id="54415173"/>
<evidence type="ECO:0000313" key="12">
    <source>
        <dbReference type="Proteomes" id="UP000504638"/>
    </source>
</evidence>
<dbReference type="EMBL" id="ML975152">
    <property type="protein sequence ID" value="KAF1814908.1"/>
    <property type="molecule type" value="Genomic_DNA"/>
</dbReference>
<dbReference type="GO" id="GO:0009134">
    <property type="term" value="P:nucleoside diphosphate catabolic process"/>
    <property type="evidence" value="ECO:0007669"/>
    <property type="project" value="TreeGrafter"/>
</dbReference>
<evidence type="ECO:0000256" key="5">
    <source>
        <dbReference type="ARBA" id="ARBA00038903"/>
    </source>
</evidence>
<name>A0A6G1GA07_9PEZI</name>
<evidence type="ECO:0000313" key="11">
    <source>
        <dbReference type="EMBL" id="KAF1814908.1"/>
    </source>
</evidence>
<dbReference type="GO" id="GO:0005524">
    <property type="term" value="F:ATP binding"/>
    <property type="evidence" value="ECO:0007669"/>
    <property type="project" value="UniProtKB-KW"/>
</dbReference>
<dbReference type="OrthoDB" id="6372431at2759"/>
<dbReference type="GO" id="GO:0004382">
    <property type="term" value="F:GDP phosphatase activity"/>
    <property type="evidence" value="ECO:0007669"/>
    <property type="project" value="UniProtKB-EC"/>
</dbReference>
<feature type="binding site" evidence="7">
    <location>
        <begin position="303"/>
        <end position="307"/>
    </location>
    <ligand>
        <name>ATP</name>
        <dbReference type="ChEBI" id="CHEBI:30616"/>
    </ligand>
</feature>
<feature type="region of interest" description="Disordered" evidence="9">
    <location>
        <begin position="113"/>
        <end position="132"/>
    </location>
</feature>
<protein>
    <recommendedName>
        <fullName evidence="5">guanosine-diphosphatase</fullName>
        <ecNumber evidence="5">3.6.1.42</ecNumber>
    </recommendedName>
</protein>
<evidence type="ECO:0000256" key="2">
    <source>
        <dbReference type="ARBA" id="ARBA00009283"/>
    </source>
</evidence>
<keyword evidence="7" id="KW-0547">Nucleotide-binding</keyword>
<keyword evidence="7" id="KW-0067">ATP-binding</keyword>
<evidence type="ECO:0000256" key="7">
    <source>
        <dbReference type="PIRSR" id="PIRSR600407-2"/>
    </source>
</evidence>
<keyword evidence="3 8" id="KW-0378">Hydrolase</keyword>
<reference evidence="11 13" key="1">
    <citation type="submission" date="2020-01" db="EMBL/GenBank/DDBJ databases">
        <authorList>
            <consortium name="DOE Joint Genome Institute"/>
            <person name="Haridas S."/>
            <person name="Albert R."/>
            <person name="Binder M."/>
            <person name="Bloem J."/>
            <person name="Labutti K."/>
            <person name="Salamov A."/>
            <person name="Andreopoulos B."/>
            <person name="Baker S.E."/>
            <person name="Barry K."/>
            <person name="Bills G."/>
            <person name="Bluhm B.H."/>
            <person name="Cannon C."/>
            <person name="Castanera R."/>
            <person name="Culley D.E."/>
            <person name="Daum C."/>
            <person name="Ezra D."/>
            <person name="Gonzalez J.B."/>
            <person name="Henrissat B."/>
            <person name="Kuo A."/>
            <person name="Liang C."/>
            <person name="Lipzen A."/>
            <person name="Lutzoni F."/>
            <person name="Magnuson J."/>
            <person name="Mondo S."/>
            <person name="Nolan M."/>
            <person name="Ohm R."/>
            <person name="Pangilinan J."/>
            <person name="Park H.-J."/>
            <person name="Ramirez L."/>
            <person name="Alfaro M."/>
            <person name="Sun H."/>
            <person name="Tritt A."/>
            <person name="Yoshinaga Y."/>
            <person name="Zwiers L.-H."/>
            <person name="Turgeon B.G."/>
            <person name="Goodwin S.B."/>
            <person name="Spatafora J.W."/>
            <person name="Crous P.W."/>
            <person name="Grigoriev I.V."/>
        </authorList>
    </citation>
    <scope>NUCLEOTIDE SEQUENCE</scope>
    <source>
        <strain evidence="11 13">CBS 781.70</strain>
    </source>
</reference>
<organism evidence="11">
    <name type="scientific">Eremomyces bilateralis CBS 781.70</name>
    <dbReference type="NCBI Taxonomy" id="1392243"/>
    <lineage>
        <taxon>Eukaryota</taxon>
        <taxon>Fungi</taxon>
        <taxon>Dikarya</taxon>
        <taxon>Ascomycota</taxon>
        <taxon>Pezizomycotina</taxon>
        <taxon>Dothideomycetes</taxon>
        <taxon>Dothideomycetes incertae sedis</taxon>
        <taxon>Eremomycetales</taxon>
        <taxon>Eremomycetaceae</taxon>
        <taxon>Eremomyces</taxon>
    </lineage>
</organism>
<dbReference type="Pfam" id="PF01150">
    <property type="entry name" value="GDA1_CD39"/>
    <property type="match status" value="1"/>
</dbReference>
<dbReference type="CDD" id="cd24040">
    <property type="entry name" value="ASKHA_NBD_GDA1"/>
    <property type="match status" value="1"/>
</dbReference>
<feature type="compositionally biased region" description="Polar residues" evidence="9">
    <location>
        <begin position="123"/>
        <end position="132"/>
    </location>
</feature>
<dbReference type="Gene3D" id="3.30.420.40">
    <property type="match status" value="1"/>
</dbReference>